<evidence type="ECO:0000259" key="4">
    <source>
        <dbReference type="Pfam" id="PF08614"/>
    </source>
</evidence>
<dbReference type="GO" id="GO:0034274">
    <property type="term" value="C:Atg12-Atg5-Atg16 complex"/>
    <property type="evidence" value="ECO:0007669"/>
    <property type="project" value="TreeGrafter"/>
</dbReference>
<evidence type="ECO:0000313" key="5">
    <source>
        <dbReference type="EMBL" id="WVN89233.1"/>
    </source>
</evidence>
<dbReference type="InterPro" id="IPR045160">
    <property type="entry name" value="ATG16"/>
</dbReference>
<evidence type="ECO:0000256" key="2">
    <source>
        <dbReference type="SAM" id="Coils"/>
    </source>
</evidence>
<gene>
    <name evidence="5" type="ORF">L203_104451</name>
</gene>
<feature type="compositionally biased region" description="Polar residues" evidence="3">
    <location>
        <begin position="254"/>
        <end position="271"/>
    </location>
</feature>
<protein>
    <recommendedName>
        <fullName evidence="4">Autophagy-related protein 16 domain-containing protein</fullName>
    </recommendedName>
</protein>
<feature type="region of interest" description="Disordered" evidence="3">
    <location>
        <begin position="221"/>
        <end position="334"/>
    </location>
</feature>
<comment type="similarity">
    <text evidence="1">Belongs to the ATG16 family.</text>
</comment>
<dbReference type="EMBL" id="CP143788">
    <property type="protein sequence ID" value="WVN89233.1"/>
    <property type="molecule type" value="Genomic_DNA"/>
</dbReference>
<dbReference type="GO" id="GO:0000045">
    <property type="term" value="P:autophagosome assembly"/>
    <property type="evidence" value="ECO:0007669"/>
    <property type="project" value="InterPro"/>
</dbReference>
<dbReference type="PANTHER" id="PTHR19878:SF8">
    <property type="entry name" value="AUTOPHAGY-RELATED 16, ISOFORM F"/>
    <property type="match status" value="1"/>
</dbReference>
<reference evidence="5" key="3">
    <citation type="submission" date="2024-01" db="EMBL/GenBank/DDBJ databases">
        <authorList>
            <person name="Coelho M.A."/>
            <person name="David-Palma M."/>
            <person name="Shea T."/>
            <person name="Sun S."/>
            <person name="Cuomo C.A."/>
            <person name="Heitman J."/>
        </authorList>
    </citation>
    <scope>NUCLEOTIDE SEQUENCE</scope>
    <source>
        <strain evidence="5">CBS 7841</strain>
    </source>
</reference>
<dbReference type="Proteomes" id="UP000094043">
    <property type="component" value="Chromosome 5"/>
</dbReference>
<dbReference type="KEGG" id="cdep:91088661"/>
<evidence type="ECO:0000256" key="1">
    <source>
        <dbReference type="ARBA" id="ARBA00005331"/>
    </source>
</evidence>
<dbReference type="Gene3D" id="1.20.5.170">
    <property type="match status" value="1"/>
</dbReference>
<accession>A0AAJ8M2J8</accession>
<feature type="domain" description="Autophagy-related protein 16" evidence="4">
    <location>
        <begin position="16"/>
        <end position="190"/>
    </location>
</feature>
<dbReference type="InterPro" id="IPR013923">
    <property type="entry name" value="Autophagy-rel_prot_16_dom"/>
</dbReference>
<dbReference type="GeneID" id="91088661"/>
<dbReference type="AlphaFoldDB" id="A0AAJ8M2J8"/>
<reference evidence="5" key="2">
    <citation type="journal article" date="2022" name="Elife">
        <title>Obligate sexual reproduction of a homothallic fungus closely related to the Cryptococcus pathogenic species complex.</title>
        <authorList>
            <person name="Passer A.R."/>
            <person name="Clancey S.A."/>
            <person name="Shea T."/>
            <person name="David-Palma M."/>
            <person name="Averette A.F."/>
            <person name="Boekhout T."/>
            <person name="Porcel B.M."/>
            <person name="Nowrousian M."/>
            <person name="Cuomo C.A."/>
            <person name="Sun S."/>
            <person name="Heitman J."/>
            <person name="Coelho M.A."/>
        </authorList>
    </citation>
    <scope>NUCLEOTIDE SEQUENCE</scope>
    <source>
        <strain evidence="5">CBS 7841</strain>
    </source>
</reference>
<dbReference type="GO" id="GO:0043495">
    <property type="term" value="F:protein-membrane adaptor activity"/>
    <property type="evidence" value="ECO:0007669"/>
    <property type="project" value="TreeGrafter"/>
</dbReference>
<feature type="coiled-coil region" evidence="2">
    <location>
        <begin position="24"/>
        <end position="121"/>
    </location>
</feature>
<reference evidence="5" key="1">
    <citation type="submission" date="2016-06" db="EMBL/GenBank/DDBJ databases">
        <authorList>
            <person name="Cuomo C."/>
            <person name="Litvintseva A."/>
            <person name="Heitman J."/>
            <person name="Chen Y."/>
            <person name="Sun S."/>
            <person name="Springer D."/>
            <person name="Dromer F."/>
            <person name="Young S."/>
            <person name="Zeng Q."/>
            <person name="Chapman S."/>
            <person name="Gujja S."/>
            <person name="Saif S."/>
            <person name="Birren B."/>
        </authorList>
    </citation>
    <scope>NUCLEOTIDE SEQUENCE</scope>
    <source>
        <strain evidence="5">CBS 7841</strain>
    </source>
</reference>
<evidence type="ECO:0000256" key="3">
    <source>
        <dbReference type="SAM" id="MobiDB-lite"/>
    </source>
</evidence>
<organism evidence="5 6">
    <name type="scientific">Cryptococcus depauperatus CBS 7841</name>
    <dbReference type="NCBI Taxonomy" id="1295531"/>
    <lineage>
        <taxon>Eukaryota</taxon>
        <taxon>Fungi</taxon>
        <taxon>Dikarya</taxon>
        <taxon>Basidiomycota</taxon>
        <taxon>Agaricomycotina</taxon>
        <taxon>Tremellomycetes</taxon>
        <taxon>Tremellales</taxon>
        <taxon>Cryptococcaceae</taxon>
        <taxon>Cryptococcus</taxon>
    </lineage>
</organism>
<dbReference type="RefSeq" id="XP_066069933.1">
    <property type="nucleotide sequence ID" value="XM_066213836.1"/>
</dbReference>
<sequence>MSNTKWQAQIRSSLIANQAQAEGYRDIIEQYQKLAKAARELKVRNKALLKIGGGGSGQGEGSNTLVNHLESQLSSLQTEISNLYRTQAAGQNKQLTLADALRERDEEVMNLRDQVRSLKNVQEKSAQNEKQWEEKWKLREEDIQTMADEIMSLNLELSAVTARNEALLIDNSNLLQRWLDKMNFDADMMNDEFEKEMEAAGNSKDKEGDGEEGFEEVEIFVDAPNTTPNKPDRRLAPKSAPAPSAVVKGKTRIDSLSSKTKIPSSFTTTEPVPSRITKPPLPPNKSKSKSPTSWTTAKPSSIALSAARTDKSRRSDTTISSTTRLRKDTGDKMS</sequence>
<dbReference type="GO" id="GO:0000421">
    <property type="term" value="C:autophagosome membrane"/>
    <property type="evidence" value="ECO:0007669"/>
    <property type="project" value="TreeGrafter"/>
</dbReference>
<dbReference type="GO" id="GO:0034045">
    <property type="term" value="C:phagophore assembly site membrane"/>
    <property type="evidence" value="ECO:0007669"/>
    <property type="project" value="TreeGrafter"/>
</dbReference>
<feature type="compositionally biased region" description="Low complexity" evidence="3">
    <location>
        <begin position="237"/>
        <end position="248"/>
    </location>
</feature>
<keyword evidence="2" id="KW-0175">Coiled coil</keyword>
<name>A0AAJ8M2J8_9TREE</name>
<keyword evidence="6" id="KW-1185">Reference proteome</keyword>
<evidence type="ECO:0000313" key="6">
    <source>
        <dbReference type="Proteomes" id="UP000094043"/>
    </source>
</evidence>
<feature type="compositionally biased region" description="Basic and acidic residues" evidence="3">
    <location>
        <begin position="325"/>
        <end position="334"/>
    </location>
</feature>
<proteinExistence type="inferred from homology"/>
<dbReference type="Pfam" id="PF08614">
    <property type="entry name" value="ATG16"/>
    <property type="match status" value="1"/>
</dbReference>
<dbReference type="PANTHER" id="PTHR19878">
    <property type="entry name" value="AUTOPHAGY PROTEIN 16-LIKE"/>
    <property type="match status" value="1"/>
</dbReference>
<feature type="compositionally biased region" description="Low complexity" evidence="3">
    <location>
        <begin position="289"/>
        <end position="301"/>
    </location>
</feature>